<comment type="caution">
    <text evidence="2">The sequence shown here is derived from an EMBL/GenBank/DDBJ whole genome shotgun (WGS) entry which is preliminary data.</text>
</comment>
<proteinExistence type="predicted"/>
<accession>A0AAN9UQV4</accession>
<name>A0AAN9UQV4_9PEZI</name>
<evidence type="ECO:0000313" key="3">
    <source>
        <dbReference type="Proteomes" id="UP001320420"/>
    </source>
</evidence>
<feature type="region of interest" description="Disordered" evidence="1">
    <location>
        <begin position="20"/>
        <end position="51"/>
    </location>
</feature>
<sequence length="103" mass="12232">MDIPRRGRLFRTRSGNLVDAQELRRRREAAAAAEQRKQQEQEQERQQQKQQRELETVLLDMVLEGIGQLSVVNMCMDDAGRWRIQMLPTELDSYQRHQQQIDP</sequence>
<dbReference type="EMBL" id="JAKJXP020000046">
    <property type="protein sequence ID" value="KAK7751687.1"/>
    <property type="molecule type" value="Genomic_DNA"/>
</dbReference>
<feature type="compositionally biased region" description="Basic and acidic residues" evidence="1">
    <location>
        <begin position="21"/>
        <end position="51"/>
    </location>
</feature>
<organism evidence="2 3">
    <name type="scientific">Diatrype stigma</name>
    <dbReference type="NCBI Taxonomy" id="117547"/>
    <lineage>
        <taxon>Eukaryota</taxon>
        <taxon>Fungi</taxon>
        <taxon>Dikarya</taxon>
        <taxon>Ascomycota</taxon>
        <taxon>Pezizomycotina</taxon>
        <taxon>Sordariomycetes</taxon>
        <taxon>Xylariomycetidae</taxon>
        <taxon>Xylariales</taxon>
        <taxon>Diatrypaceae</taxon>
        <taxon>Diatrype</taxon>
    </lineage>
</organism>
<gene>
    <name evidence="2" type="ORF">SLS62_006348</name>
</gene>
<evidence type="ECO:0000256" key="1">
    <source>
        <dbReference type="SAM" id="MobiDB-lite"/>
    </source>
</evidence>
<keyword evidence="3" id="KW-1185">Reference proteome</keyword>
<dbReference type="Proteomes" id="UP001320420">
    <property type="component" value="Unassembled WGS sequence"/>
</dbReference>
<protein>
    <submittedName>
        <fullName evidence="2">Uncharacterized protein</fullName>
    </submittedName>
</protein>
<evidence type="ECO:0000313" key="2">
    <source>
        <dbReference type="EMBL" id="KAK7751687.1"/>
    </source>
</evidence>
<reference evidence="2 3" key="1">
    <citation type="submission" date="2024-02" db="EMBL/GenBank/DDBJ databases">
        <title>De novo assembly and annotation of 12 fungi associated with fruit tree decline syndrome in Ontario, Canada.</title>
        <authorList>
            <person name="Sulman M."/>
            <person name="Ellouze W."/>
            <person name="Ilyukhin E."/>
        </authorList>
    </citation>
    <scope>NUCLEOTIDE SEQUENCE [LARGE SCALE GENOMIC DNA]</scope>
    <source>
        <strain evidence="2 3">M11/M66-122</strain>
    </source>
</reference>
<dbReference type="AlphaFoldDB" id="A0AAN9UQV4"/>